<dbReference type="InterPro" id="IPR036236">
    <property type="entry name" value="Znf_C2H2_sf"/>
</dbReference>
<keyword evidence="10" id="KW-1185">Reference proteome</keyword>
<feature type="domain" description="C2H2-type" evidence="8">
    <location>
        <begin position="157"/>
        <end position="179"/>
    </location>
</feature>
<comment type="caution">
    <text evidence="9">The sequence shown here is derived from an EMBL/GenBank/DDBJ whole genome shotgun (WGS) entry which is preliminary data.</text>
</comment>
<feature type="domain" description="C2H2-type" evidence="8">
    <location>
        <begin position="26"/>
        <end position="53"/>
    </location>
</feature>
<dbReference type="GO" id="GO:0008270">
    <property type="term" value="F:zinc ion binding"/>
    <property type="evidence" value="ECO:0007669"/>
    <property type="project" value="UniProtKB-KW"/>
</dbReference>
<evidence type="ECO:0000313" key="10">
    <source>
        <dbReference type="Proteomes" id="UP000747542"/>
    </source>
</evidence>
<evidence type="ECO:0000256" key="6">
    <source>
        <dbReference type="ARBA" id="ARBA00023242"/>
    </source>
</evidence>
<keyword evidence="3" id="KW-0677">Repeat</keyword>
<dbReference type="Pfam" id="PF00096">
    <property type="entry name" value="zf-C2H2"/>
    <property type="match status" value="3"/>
</dbReference>
<dbReference type="PROSITE" id="PS00028">
    <property type="entry name" value="ZINC_FINGER_C2H2_1"/>
    <property type="match status" value="1"/>
</dbReference>
<name>A0A8J5JXI5_HOMAM</name>
<evidence type="ECO:0000256" key="7">
    <source>
        <dbReference type="PROSITE-ProRule" id="PRU00042"/>
    </source>
</evidence>
<dbReference type="FunFam" id="3.30.160.60:FF:000417">
    <property type="entry name" value="Zinc finger protein"/>
    <property type="match status" value="1"/>
</dbReference>
<dbReference type="SMART" id="SM00355">
    <property type="entry name" value="ZnF_C2H2"/>
    <property type="match status" value="5"/>
</dbReference>
<keyword evidence="6" id="KW-0539">Nucleus</keyword>
<dbReference type="EMBL" id="JAHLQT010024345">
    <property type="protein sequence ID" value="KAG7165436.1"/>
    <property type="molecule type" value="Genomic_DNA"/>
</dbReference>
<sequence>MMGLLPLHRREYRVGFPAVSGVDPQYRCCWCGKASTTRYDYDKHLRTHTGEKPFVCPICPFRTGDRSSLSKHAGGSLDVGRDFRGGANPMFVVEGVEVLPCPLCGRLLHTRSRFRSHLEYCRRAANPQFACQTCHKSFAYRKDLEKHVRTHTGERPYPCHYCTYRFADRSSLVKHRRRHHPAATS</sequence>
<dbReference type="PANTHER" id="PTHR24379:SF121">
    <property type="entry name" value="C2H2-TYPE DOMAIN-CONTAINING PROTEIN"/>
    <property type="match status" value="1"/>
</dbReference>
<organism evidence="9 10">
    <name type="scientific">Homarus americanus</name>
    <name type="common">American lobster</name>
    <dbReference type="NCBI Taxonomy" id="6706"/>
    <lineage>
        <taxon>Eukaryota</taxon>
        <taxon>Metazoa</taxon>
        <taxon>Ecdysozoa</taxon>
        <taxon>Arthropoda</taxon>
        <taxon>Crustacea</taxon>
        <taxon>Multicrustacea</taxon>
        <taxon>Malacostraca</taxon>
        <taxon>Eumalacostraca</taxon>
        <taxon>Eucarida</taxon>
        <taxon>Decapoda</taxon>
        <taxon>Pleocyemata</taxon>
        <taxon>Astacidea</taxon>
        <taxon>Nephropoidea</taxon>
        <taxon>Nephropidae</taxon>
        <taxon>Homarus</taxon>
    </lineage>
</organism>
<evidence type="ECO:0000313" key="9">
    <source>
        <dbReference type="EMBL" id="KAG7165436.1"/>
    </source>
</evidence>
<evidence type="ECO:0000256" key="4">
    <source>
        <dbReference type="ARBA" id="ARBA00022771"/>
    </source>
</evidence>
<dbReference type="FunFam" id="3.30.160.60:FF:000744">
    <property type="entry name" value="zinc finger E-box-binding homeobox 1"/>
    <property type="match status" value="1"/>
</dbReference>
<dbReference type="InterPro" id="IPR013087">
    <property type="entry name" value="Znf_C2H2_type"/>
</dbReference>
<dbReference type="AlphaFoldDB" id="A0A8J5JXI5"/>
<accession>A0A8J5JXI5</accession>
<feature type="domain" description="C2H2-type" evidence="8">
    <location>
        <begin position="129"/>
        <end position="156"/>
    </location>
</feature>
<evidence type="ECO:0000256" key="1">
    <source>
        <dbReference type="ARBA" id="ARBA00004123"/>
    </source>
</evidence>
<proteinExistence type="predicted"/>
<dbReference type="Gene3D" id="3.30.160.60">
    <property type="entry name" value="Classic Zinc Finger"/>
    <property type="match status" value="4"/>
</dbReference>
<dbReference type="SUPFAM" id="SSF57667">
    <property type="entry name" value="beta-beta-alpha zinc fingers"/>
    <property type="match status" value="2"/>
</dbReference>
<reference evidence="9" key="1">
    <citation type="journal article" date="2021" name="Sci. Adv.">
        <title>The American lobster genome reveals insights on longevity, neural, and immune adaptations.</title>
        <authorList>
            <person name="Polinski J.M."/>
            <person name="Zimin A.V."/>
            <person name="Clark K.F."/>
            <person name="Kohn A.B."/>
            <person name="Sadowski N."/>
            <person name="Timp W."/>
            <person name="Ptitsyn A."/>
            <person name="Khanna P."/>
            <person name="Romanova D.Y."/>
            <person name="Williams P."/>
            <person name="Greenwood S.J."/>
            <person name="Moroz L.L."/>
            <person name="Walt D.R."/>
            <person name="Bodnar A.G."/>
        </authorList>
    </citation>
    <scope>NUCLEOTIDE SEQUENCE</scope>
    <source>
        <strain evidence="9">GMGI-L3</strain>
    </source>
</reference>
<evidence type="ECO:0000256" key="5">
    <source>
        <dbReference type="ARBA" id="ARBA00022833"/>
    </source>
</evidence>
<keyword evidence="2" id="KW-0479">Metal-binding</keyword>
<evidence type="ECO:0000256" key="3">
    <source>
        <dbReference type="ARBA" id="ARBA00022737"/>
    </source>
</evidence>
<keyword evidence="5" id="KW-0862">Zinc</keyword>
<dbReference type="PROSITE" id="PS50157">
    <property type="entry name" value="ZINC_FINGER_C2H2_2"/>
    <property type="match status" value="3"/>
</dbReference>
<evidence type="ECO:0000259" key="8">
    <source>
        <dbReference type="PROSITE" id="PS50157"/>
    </source>
</evidence>
<dbReference type="Proteomes" id="UP000747542">
    <property type="component" value="Unassembled WGS sequence"/>
</dbReference>
<evidence type="ECO:0000256" key="2">
    <source>
        <dbReference type="ARBA" id="ARBA00022723"/>
    </source>
</evidence>
<keyword evidence="4 7" id="KW-0863">Zinc-finger</keyword>
<protein>
    <submittedName>
        <fullName evidence="9">Zinc finger protein 394-like 1</fullName>
    </submittedName>
</protein>
<comment type="subcellular location">
    <subcellularLocation>
        <location evidence="1">Nucleus</location>
    </subcellularLocation>
</comment>
<dbReference type="PANTHER" id="PTHR24379">
    <property type="entry name" value="KRAB AND ZINC FINGER DOMAIN-CONTAINING"/>
    <property type="match status" value="1"/>
</dbReference>
<dbReference type="GO" id="GO:0010468">
    <property type="term" value="P:regulation of gene expression"/>
    <property type="evidence" value="ECO:0007669"/>
    <property type="project" value="UniProtKB-ARBA"/>
</dbReference>
<dbReference type="GO" id="GO:0005634">
    <property type="term" value="C:nucleus"/>
    <property type="evidence" value="ECO:0007669"/>
    <property type="project" value="UniProtKB-SubCell"/>
</dbReference>
<gene>
    <name evidence="9" type="primary">Znf394-L1</name>
    <name evidence="9" type="ORF">Hamer_G007269</name>
</gene>